<keyword evidence="4" id="KW-1185">Reference proteome</keyword>
<dbReference type="OrthoDB" id="3826919at2"/>
<evidence type="ECO:0000313" key="4">
    <source>
        <dbReference type="Proteomes" id="UP000533017"/>
    </source>
</evidence>
<evidence type="ECO:0000313" key="3">
    <source>
        <dbReference type="Proteomes" id="UP000199052"/>
    </source>
</evidence>
<reference evidence="1 4" key="2">
    <citation type="submission" date="2020-07" db="EMBL/GenBank/DDBJ databases">
        <title>Sequencing the genomes of 1000 actinobacteria strains.</title>
        <authorList>
            <person name="Klenk H.-P."/>
        </authorList>
    </citation>
    <scope>NUCLEOTIDE SEQUENCE [LARGE SCALE GENOMIC DNA]</scope>
    <source>
        <strain evidence="1 4">DSM 45117</strain>
    </source>
</reference>
<accession>A0A1I2XYQ6</accession>
<dbReference type="Pfam" id="PF11349">
    <property type="entry name" value="DUF3151"/>
    <property type="match status" value="1"/>
</dbReference>
<protein>
    <recommendedName>
        <fullName evidence="5">DUF3151 domain-containing protein</fullName>
    </recommendedName>
</protein>
<evidence type="ECO:0000313" key="1">
    <source>
        <dbReference type="EMBL" id="NYH87255.1"/>
    </source>
</evidence>
<evidence type="ECO:0000313" key="2">
    <source>
        <dbReference type="EMBL" id="SFH18640.1"/>
    </source>
</evidence>
<name>A0A1I2XYQ6_9ACTN</name>
<dbReference type="Proteomes" id="UP000199052">
    <property type="component" value="Unassembled WGS sequence"/>
</dbReference>
<reference evidence="2 3" key="1">
    <citation type="submission" date="2016-10" db="EMBL/GenBank/DDBJ databases">
        <authorList>
            <person name="de Groot N.N."/>
        </authorList>
    </citation>
    <scope>NUCLEOTIDE SEQUENCE [LARGE SCALE GENOMIC DNA]</scope>
    <source>
        <strain evidence="2 3">CPCC 202808</strain>
    </source>
</reference>
<sequence length="138" mass="14642">MSMNLLGEPPATELPEDTAARAALDEGTEAADVARAHPTYSLAWAILAERALAEGRDLDAYAYARVGYHRGLDSLRRSGWRGHGPVPWEHVPNRGFLRALGALAKAAGSIGERDEAERCSTFLAESSATAAKELGLAG</sequence>
<dbReference type="RefSeq" id="WP_092886157.1">
    <property type="nucleotide sequence ID" value="NZ_FOOI01000013.1"/>
</dbReference>
<proteinExistence type="predicted"/>
<gene>
    <name evidence="1" type="ORF">FHR37_006106</name>
    <name evidence="2" type="ORF">SAMN05421678_113135</name>
</gene>
<dbReference type="AlphaFoldDB" id="A0A1I2XYQ6"/>
<dbReference type="PIRSF" id="PIRSF017349">
    <property type="entry name" value="UCP017349"/>
    <property type="match status" value="1"/>
</dbReference>
<dbReference type="STRING" id="504797.SAMN05421678_113135"/>
<organism evidence="2 3">
    <name type="scientific">Actinopolymorpha cephalotaxi</name>
    <dbReference type="NCBI Taxonomy" id="504797"/>
    <lineage>
        <taxon>Bacteria</taxon>
        <taxon>Bacillati</taxon>
        <taxon>Actinomycetota</taxon>
        <taxon>Actinomycetes</taxon>
        <taxon>Propionibacteriales</taxon>
        <taxon>Actinopolymorphaceae</taxon>
        <taxon>Actinopolymorpha</taxon>
    </lineage>
</organism>
<dbReference type="EMBL" id="JACBZA010000001">
    <property type="protein sequence ID" value="NYH87255.1"/>
    <property type="molecule type" value="Genomic_DNA"/>
</dbReference>
<dbReference type="EMBL" id="FOOI01000013">
    <property type="protein sequence ID" value="SFH18640.1"/>
    <property type="molecule type" value="Genomic_DNA"/>
</dbReference>
<dbReference type="Proteomes" id="UP000533017">
    <property type="component" value="Unassembled WGS sequence"/>
</dbReference>
<dbReference type="InterPro" id="IPR014487">
    <property type="entry name" value="DUF3151"/>
</dbReference>
<evidence type="ECO:0008006" key="5">
    <source>
        <dbReference type="Google" id="ProtNLM"/>
    </source>
</evidence>